<dbReference type="RefSeq" id="WP_277531652.1">
    <property type="nucleotide sequence ID" value="NZ_JAPDIA010000003.1"/>
</dbReference>
<dbReference type="Proteomes" id="UP001153404">
    <property type="component" value="Unassembled WGS sequence"/>
</dbReference>
<name>A0A9X4KSH3_9BACL</name>
<dbReference type="PRINTS" id="PR00743">
    <property type="entry name" value="GLHYDRLASE36"/>
</dbReference>
<sequence>MEYLRYPIVEWTVYFHNKGERASAMLEDIQALDARFAVASGREATLRHQRGSEHSIRDFEMFSERLLPGTDRTLASVGGRSSNGSMPYFHLDLADFGINLAIGWPGQWAARCSREEGDVRMRAGQERVHLRLLPGERIRTPLIALQFWQGDAVEAHNVYRKWMNEHNVPRPKGQLPAPFIAACSSHQFSEMEKANEDNQKQFIDRYLEEDIPLDYWWMDAGWYPNNGTWINTGTWEVDTRRFPRGLRAVTDHGRTKGVDSIVWFEPERVTADSALARAHPEWLLAPPAEMPAGHNVRPDWLLFNHGNEEARRWWTDWVVGFIQREGIDLYRQDFNVDPLSYWQSHDEEDRQGMTEIRYVEGLLAFFDELRERLDGILIDTCASGGRRLDLESMRRAVPLTRSDYHFEPIGQQCQTYGLSPWLTFHGGGVMHTEPNRFRSAIAPCNIFCFDMRETSLDYDTMRRNAEERALLVPYYKESFYPLTPCAVDNDVWMAWQFHRDEDGSGIVMGFRRAEAAEETLTVRLRGLDPEAEYAVTVIDEAHRREAFEASGRALAESGLLLPCPSKDTSVAVHYHRT</sequence>
<evidence type="ECO:0000256" key="2">
    <source>
        <dbReference type="ARBA" id="ARBA00023295"/>
    </source>
</evidence>
<dbReference type="InterPro" id="IPR013785">
    <property type="entry name" value="Aldolase_TIM"/>
</dbReference>
<dbReference type="GO" id="GO:0016052">
    <property type="term" value="P:carbohydrate catabolic process"/>
    <property type="evidence" value="ECO:0007669"/>
    <property type="project" value="InterPro"/>
</dbReference>
<protein>
    <submittedName>
        <fullName evidence="4">Alpha-galactosidase</fullName>
        <ecNumber evidence="4">3.2.1.22</ecNumber>
    </submittedName>
</protein>
<evidence type="ECO:0000256" key="1">
    <source>
        <dbReference type="ARBA" id="ARBA00022801"/>
    </source>
</evidence>
<dbReference type="InterPro" id="IPR002252">
    <property type="entry name" value="Glyco_hydro_36"/>
</dbReference>
<dbReference type="SUPFAM" id="SSF51445">
    <property type="entry name" value="(Trans)glycosidases"/>
    <property type="match status" value="1"/>
</dbReference>
<evidence type="ECO:0000313" key="4">
    <source>
        <dbReference type="EMBL" id="MDG0810035.1"/>
    </source>
</evidence>
<dbReference type="InterPro" id="IPR013780">
    <property type="entry name" value="Glyco_hydro_b"/>
</dbReference>
<dbReference type="InterPro" id="IPR038417">
    <property type="entry name" value="Alpga-gal_N_sf"/>
</dbReference>
<dbReference type="Pfam" id="PF02065">
    <property type="entry name" value="Melibiase"/>
    <property type="match status" value="1"/>
</dbReference>
<dbReference type="Pfam" id="PF16874">
    <property type="entry name" value="Glyco_hydro_36C"/>
    <property type="match status" value="1"/>
</dbReference>
<dbReference type="GO" id="GO:0004557">
    <property type="term" value="F:alpha-galactosidase activity"/>
    <property type="evidence" value="ECO:0007669"/>
    <property type="project" value="UniProtKB-EC"/>
</dbReference>
<gene>
    <name evidence="4" type="ORF">OMP40_12260</name>
</gene>
<proteinExistence type="predicted"/>
<dbReference type="EMBL" id="JAPDIA010000003">
    <property type="protein sequence ID" value="MDG0810035.1"/>
    <property type="molecule type" value="Genomic_DNA"/>
</dbReference>
<dbReference type="EC" id="3.2.1.22" evidence="4"/>
<reference evidence="4" key="1">
    <citation type="submission" date="2022-10" db="EMBL/GenBank/DDBJ databases">
        <title>Comparative genomic analysis of Cohnella hashimotonis sp. nov., isolated from the International Space Station.</title>
        <authorList>
            <person name="Simpson A."/>
            <person name="Venkateswaran K."/>
        </authorList>
    </citation>
    <scope>NUCLEOTIDE SEQUENCE</scope>
    <source>
        <strain evidence="4">DSM 28161</strain>
    </source>
</reference>
<dbReference type="Gene3D" id="3.20.20.70">
    <property type="entry name" value="Aldolase class I"/>
    <property type="match status" value="1"/>
</dbReference>
<feature type="domain" description="Glycosyl hydrolase family 36 C-terminal" evidence="3">
    <location>
        <begin position="492"/>
        <end position="564"/>
    </location>
</feature>
<accession>A0A9X4KSH3</accession>
<dbReference type="InterPro" id="IPR031705">
    <property type="entry name" value="Glyco_hydro_36_C"/>
</dbReference>
<comment type="caution">
    <text evidence="4">The sequence shown here is derived from an EMBL/GenBank/DDBJ whole genome shotgun (WGS) entry which is preliminary data.</text>
</comment>
<organism evidence="4 5">
    <name type="scientific">Cohnella rhizosphaerae</name>
    <dbReference type="NCBI Taxonomy" id="1457232"/>
    <lineage>
        <taxon>Bacteria</taxon>
        <taxon>Bacillati</taxon>
        <taxon>Bacillota</taxon>
        <taxon>Bacilli</taxon>
        <taxon>Bacillales</taxon>
        <taxon>Paenibacillaceae</taxon>
        <taxon>Cohnella</taxon>
    </lineage>
</organism>
<keyword evidence="5" id="KW-1185">Reference proteome</keyword>
<keyword evidence="2 4" id="KW-0326">Glycosidase</keyword>
<dbReference type="InterPro" id="IPR017853">
    <property type="entry name" value="GH"/>
</dbReference>
<evidence type="ECO:0000259" key="3">
    <source>
        <dbReference type="Pfam" id="PF16874"/>
    </source>
</evidence>
<keyword evidence="1 4" id="KW-0378">Hydrolase</keyword>
<dbReference type="AlphaFoldDB" id="A0A9X4KSH3"/>
<dbReference type="Gene3D" id="2.70.98.60">
    <property type="entry name" value="alpha-galactosidase from lactobacil brevis"/>
    <property type="match status" value="1"/>
</dbReference>
<evidence type="ECO:0000313" key="5">
    <source>
        <dbReference type="Proteomes" id="UP001153404"/>
    </source>
</evidence>
<dbReference type="Gene3D" id="2.60.40.1180">
    <property type="entry name" value="Golgi alpha-mannosidase II"/>
    <property type="match status" value="1"/>
</dbReference>